<dbReference type="Proteomes" id="UP001367771">
    <property type="component" value="Unassembled WGS sequence"/>
</dbReference>
<keyword evidence="2" id="KW-1185">Reference proteome</keyword>
<evidence type="ECO:0000313" key="1">
    <source>
        <dbReference type="EMBL" id="MEI5688911.1"/>
    </source>
</evidence>
<dbReference type="RefSeq" id="WP_336546092.1">
    <property type="nucleotide sequence ID" value="NZ_JBBBDM010000016.1"/>
</dbReference>
<sequence>MARGRAAGGRQRWTPTRTSVFLDRIAAGQDAAAAAEAAAVDVTQAYRRLRDDDGFARGWRAATEAARLLVETQMIAAILHGDGGFDRDAAMRLVLAGRRAPAGDAAPAVATREETDALILDRLAKVAGRSRQGDAA</sequence>
<evidence type="ECO:0000313" key="2">
    <source>
        <dbReference type="Proteomes" id="UP001367771"/>
    </source>
</evidence>
<reference evidence="1 2" key="1">
    <citation type="journal article" date="2013" name="Int. J. Syst. Evol. Microbiol.">
        <title>Sphingomonas kyungheensis sp. nov., a bacterium with ginsenoside-converting activity isolated from soil of a ginseng field.</title>
        <authorList>
            <person name="Son H.M."/>
            <person name="Yang J.E."/>
            <person name="Park Y."/>
            <person name="Han C.K."/>
            <person name="Kim S.G."/>
            <person name="Kook M."/>
            <person name="Yi T.H."/>
        </authorList>
    </citation>
    <scope>NUCLEOTIDE SEQUENCE [LARGE SCALE GENOMIC DNA]</scope>
    <source>
        <strain evidence="1 2">LMG 26582</strain>
    </source>
</reference>
<dbReference type="EMBL" id="JBBBDM010000016">
    <property type="protein sequence ID" value="MEI5688911.1"/>
    <property type="molecule type" value="Genomic_DNA"/>
</dbReference>
<comment type="caution">
    <text evidence="1">The sequence shown here is derived from an EMBL/GenBank/DDBJ whole genome shotgun (WGS) entry which is preliminary data.</text>
</comment>
<organism evidence="1 2">
    <name type="scientific">Sphingomonas kyungheensis</name>
    <dbReference type="NCBI Taxonomy" id="1069987"/>
    <lineage>
        <taxon>Bacteria</taxon>
        <taxon>Pseudomonadati</taxon>
        <taxon>Pseudomonadota</taxon>
        <taxon>Alphaproteobacteria</taxon>
        <taxon>Sphingomonadales</taxon>
        <taxon>Sphingomonadaceae</taxon>
        <taxon>Sphingomonas</taxon>
    </lineage>
</organism>
<accession>A0ABU8H7K5</accession>
<proteinExistence type="predicted"/>
<name>A0ABU8H7K5_9SPHN</name>
<protein>
    <submittedName>
        <fullName evidence="1">Uncharacterized protein</fullName>
    </submittedName>
</protein>
<gene>
    <name evidence="1" type="ORF">V8201_17595</name>
</gene>